<protein>
    <recommendedName>
        <fullName evidence="4">Protein kinase domain-containing protein</fullName>
    </recommendedName>
</protein>
<dbReference type="PANTHER" id="PTHR24198">
    <property type="entry name" value="ANKYRIN REPEAT AND PROTEIN KINASE DOMAIN-CONTAINING PROTEIN"/>
    <property type="match status" value="1"/>
</dbReference>
<dbReference type="GO" id="GO:0004672">
    <property type="term" value="F:protein kinase activity"/>
    <property type="evidence" value="ECO:0007669"/>
    <property type="project" value="InterPro"/>
</dbReference>
<dbReference type="Gene3D" id="1.10.510.10">
    <property type="entry name" value="Transferase(Phosphotransferase) domain 1"/>
    <property type="match status" value="1"/>
</dbReference>
<keyword evidence="2 3" id="KW-0040">ANK repeat</keyword>
<dbReference type="Pfam" id="PF00023">
    <property type="entry name" value="Ank"/>
    <property type="match status" value="2"/>
</dbReference>
<dbReference type="SUPFAM" id="SSF48403">
    <property type="entry name" value="Ankyrin repeat"/>
    <property type="match status" value="2"/>
</dbReference>
<dbReference type="PANTHER" id="PTHR24198:SF165">
    <property type="entry name" value="ANKYRIN REPEAT-CONTAINING PROTEIN-RELATED"/>
    <property type="match status" value="1"/>
</dbReference>
<accession>A0A8H4W3L7</accession>
<feature type="repeat" description="ANK" evidence="3">
    <location>
        <begin position="634"/>
        <end position="666"/>
    </location>
</feature>
<dbReference type="Proteomes" id="UP000566819">
    <property type="component" value="Unassembled WGS sequence"/>
</dbReference>
<dbReference type="GO" id="GO:0005524">
    <property type="term" value="F:ATP binding"/>
    <property type="evidence" value="ECO:0007669"/>
    <property type="project" value="InterPro"/>
</dbReference>
<evidence type="ECO:0000313" key="5">
    <source>
        <dbReference type="EMBL" id="KAF4629759.1"/>
    </source>
</evidence>
<evidence type="ECO:0000256" key="1">
    <source>
        <dbReference type="ARBA" id="ARBA00022737"/>
    </source>
</evidence>
<dbReference type="InterPro" id="IPR002110">
    <property type="entry name" value="Ankyrin_rpt"/>
</dbReference>
<feature type="domain" description="Protein kinase" evidence="4">
    <location>
        <begin position="47"/>
        <end position="350"/>
    </location>
</feature>
<feature type="repeat" description="ANK" evidence="3">
    <location>
        <begin position="552"/>
        <end position="577"/>
    </location>
</feature>
<name>A0A8H4W3L7_9HELO</name>
<dbReference type="PROSITE" id="PS50297">
    <property type="entry name" value="ANK_REP_REGION"/>
    <property type="match status" value="2"/>
</dbReference>
<evidence type="ECO:0000256" key="3">
    <source>
        <dbReference type="PROSITE-ProRule" id="PRU00023"/>
    </source>
</evidence>
<dbReference type="EMBL" id="JAAMPI010000631">
    <property type="protein sequence ID" value="KAF4629759.1"/>
    <property type="molecule type" value="Genomic_DNA"/>
</dbReference>
<sequence length="1105" mass="123613">MDSNVIVPAYSSSLMNEGSSIDYTSIRPSRLPQDFHDTNPETSIGQSLQWEYLGSGSQFIVYKQTMVNLEAEPYWSDKVATKHPKVTLDSAVQVNLADPKVQGHLHHMFLELLAMTDKRLRRHPNIASLVAWSYDAYGFHTPLNLVMELADCNLADYLEDKKMEVSLSLKYRICQDTAAGLDALHECGIIHGDLKPENILLYYYKGRFIARLADFGLSRGGHASEPTRLRIGGTLGWQAPEVEDGELLTFDELPRVDSYSLGLLIWSILLHGGKAPPPSRKQSRQLLACREIELSKDIIGLRPDSCLPKSVFSLLANIWNRPLHLEELFEGDRDGEGTYSAKELYKTDDIPRNSETSTAIPRNGKKFSWELASLNINFVYDLYSGFKQDPESLSGPLLFSLFLACTLRPPKVTDSRNPALDLLVASASRGYEPAQAVVPMVYQYFESEIPPEVNEHILEWSEKAVASGSILAREFLGRLNIQSLASSLEKFRNSGGYSWIYCTISPSGDHSAALDNIGYSRLHWLATYGTMKEMTRYLDMEKDYDINSVTENEETALYLAAARGSWEIVNVLLSRGACPAIKCTSFKISCMHWLFAFDKDFQTVAAIEFLRRGADLDATTSHQVPFLHYPFLLPSGTPLHWAVATSSNETIQILVELGANVLLRDGRDPYVYDDRVRVLDKLGGPNQEYSSLAMTATQGLSSLDLATMQYDPFIFNVLLSLSKQIDINAVDEEGFSVLHRLSTKPESRTRTGNSFSILPFRGAKTALNEGLRQTINAIKALGGNLEQTTTPFTRSGSNWKAPKRTPLMLALLCPAYDVVEVLVHCGADVTTENDLGETVLHCLPQAFYTENANLLDPDGTQVRCVEVVKLIASYGADISHHDIYGQAPIIVAANCSLLGIVDFFLSAGADIDERSIKSAVEEGRNLFALLSRSNHINDFDLTVAELLKKYVFSCPDEEKRRRVIEVGDPQGETLLHRFAMFSMPHCVQLLLKHGAPPNPLMKNYTYIKKSGKRLPGERIEESGVKSTWYETPLDCVSDLRAFREKQMASKGNWSISEYKRICQRDNQIIAMLEKEGGKSIPKTVVDTKYTYTGPKSDFLTFMRRF</sequence>
<evidence type="ECO:0000259" key="4">
    <source>
        <dbReference type="PROSITE" id="PS50011"/>
    </source>
</evidence>
<dbReference type="Gene3D" id="1.25.40.20">
    <property type="entry name" value="Ankyrin repeat-containing domain"/>
    <property type="match status" value="4"/>
</dbReference>
<feature type="repeat" description="ANK" evidence="3">
    <location>
        <begin position="884"/>
        <end position="916"/>
    </location>
</feature>
<keyword evidence="1" id="KW-0677">Repeat</keyword>
<dbReference type="InterPro" id="IPR036770">
    <property type="entry name" value="Ankyrin_rpt-contain_sf"/>
</dbReference>
<dbReference type="Pfam" id="PF12796">
    <property type="entry name" value="Ank_2"/>
    <property type="match status" value="1"/>
</dbReference>
<dbReference type="InterPro" id="IPR008271">
    <property type="entry name" value="Ser/Thr_kinase_AS"/>
</dbReference>
<dbReference type="SUPFAM" id="SSF56112">
    <property type="entry name" value="Protein kinase-like (PK-like)"/>
    <property type="match status" value="1"/>
</dbReference>
<dbReference type="PROSITE" id="PS50011">
    <property type="entry name" value="PROTEIN_KINASE_DOM"/>
    <property type="match status" value="1"/>
</dbReference>
<reference evidence="5 6" key="1">
    <citation type="submission" date="2020-03" db="EMBL/GenBank/DDBJ databases">
        <title>Draft Genome Sequence of Cudoniella acicularis.</title>
        <authorList>
            <person name="Buettner E."/>
            <person name="Kellner H."/>
        </authorList>
    </citation>
    <scope>NUCLEOTIDE SEQUENCE [LARGE SCALE GENOMIC DNA]</scope>
    <source>
        <strain evidence="5 6">DSM 108380</strain>
    </source>
</reference>
<dbReference type="SMART" id="SM00220">
    <property type="entry name" value="S_TKc"/>
    <property type="match status" value="1"/>
</dbReference>
<dbReference type="SMART" id="SM00248">
    <property type="entry name" value="ANK"/>
    <property type="match status" value="8"/>
</dbReference>
<evidence type="ECO:0000256" key="2">
    <source>
        <dbReference type="ARBA" id="ARBA00023043"/>
    </source>
</evidence>
<dbReference type="PROSITE" id="PS50088">
    <property type="entry name" value="ANK_REPEAT"/>
    <property type="match status" value="4"/>
</dbReference>
<proteinExistence type="predicted"/>
<feature type="repeat" description="ANK" evidence="3">
    <location>
        <begin position="802"/>
        <end position="834"/>
    </location>
</feature>
<dbReference type="InterPro" id="IPR000719">
    <property type="entry name" value="Prot_kinase_dom"/>
</dbReference>
<comment type="caution">
    <text evidence="5">The sequence shown here is derived from an EMBL/GenBank/DDBJ whole genome shotgun (WGS) entry which is preliminary data.</text>
</comment>
<dbReference type="InterPro" id="IPR011009">
    <property type="entry name" value="Kinase-like_dom_sf"/>
</dbReference>
<gene>
    <name evidence="5" type="ORF">G7Y89_g8387</name>
</gene>
<evidence type="ECO:0000313" key="6">
    <source>
        <dbReference type="Proteomes" id="UP000566819"/>
    </source>
</evidence>
<dbReference type="OrthoDB" id="626167at2759"/>
<dbReference type="PROSITE" id="PS00108">
    <property type="entry name" value="PROTEIN_KINASE_ST"/>
    <property type="match status" value="1"/>
</dbReference>
<organism evidence="5 6">
    <name type="scientific">Cudoniella acicularis</name>
    <dbReference type="NCBI Taxonomy" id="354080"/>
    <lineage>
        <taxon>Eukaryota</taxon>
        <taxon>Fungi</taxon>
        <taxon>Dikarya</taxon>
        <taxon>Ascomycota</taxon>
        <taxon>Pezizomycotina</taxon>
        <taxon>Leotiomycetes</taxon>
        <taxon>Helotiales</taxon>
        <taxon>Tricladiaceae</taxon>
        <taxon>Cudoniella</taxon>
    </lineage>
</organism>
<keyword evidence="6" id="KW-1185">Reference proteome</keyword>
<dbReference type="Pfam" id="PF00069">
    <property type="entry name" value="Pkinase"/>
    <property type="match status" value="1"/>
</dbReference>
<dbReference type="AlphaFoldDB" id="A0A8H4W3L7"/>